<organism evidence="1 2">
    <name type="scientific">Methylomonas paludis</name>
    <dbReference type="NCBI Taxonomy" id="1173101"/>
    <lineage>
        <taxon>Bacteria</taxon>
        <taxon>Pseudomonadati</taxon>
        <taxon>Pseudomonadota</taxon>
        <taxon>Gammaproteobacteria</taxon>
        <taxon>Methylococcales</taxon>
        <taxon>Methylococcaceae</taxon>
        <taxon>Methylomonas</taxon>
    </lineage>
</organism>
<accession>A0A975MRL5</accession>
<reference evidence="1" key="1">
    <citation type="submission" date="2021-04" db="EMBL/GenBank/DDBJ databases">
        <title>Draft genome sequence data of methanotrophic Methylovulum sp. strain S1L and Methylomonas sp. strain S2AM isolated from boreal lake water columns.</title>
        <authorList>
            <person name="Rissanen A.J."/>
            <person name="Mangayil R."/>
            <person name="Svenning M.M."/>
            <person name="Khanongnuch R."/>
        </authorList>
    </citation>
    <scope>NUCLEOTIDE SEQUENCE</scope>
    <source>
        <strain evidence="1">S2AM</strain>
    </source>
</reference>
<proteinExistence type="predicted"/>
<protein>
    <submittedName>
        <fullName evidence="1">Uncharacterized protein</fullName>
    </submittedName>
</protein>
<keyword evidence="2" id="KW-1185">Reference proteome</keyword>
<dbReference type="KEGG" id="mpad:KEF85_04010"/>
<dbReference type="AlphaFoldDB" id="A0A975MRL5"/>
<gene>
    <name evidence="1" type="ORF">KEF85_04010</name>
</gene>
<name>A0A975MRL5_9GAMM</name>
<dbReference type="Proteomes" id="UP000676649">
    <property type="component" value="Chromosome"/>
</dbReference>
<dbReference type="EMBL" id="CP073754">
    <property type="protein sequence ID" value="QWF72479.1"/>
    <property type="molecule type" value="Genomic_DNA"/>
</dbReference>
<evidence type="ECO:0000313" key="2">
    <source>
        <dbReference type="Proteomes" id="UP000676649"/>
    </source>
</evidence>
<evidence type="ECO:0000313" key="1">
    <source>
        <dbReference type="EMBL" id="QWF72479.1"/>
    </source>
</evidence>
<sequence length="62" mass="7310">MMCLLALLLLVLIEIQPIPITTFTAIYVLLFRPYWFKKLIDRVYSSKPVLDLPGIFKKRKVE</sequence>